<evidence type="ECO:0000313" key="2">
    <source>
        <dbReference type="EMBL" id="EPT06146.1"/>
    </source>
</evidence>
<dbReference type="AlphaFoldDB" id="S8FYJ1"/>
<sequence>MYTICSYHPSGSSPQTPQSSTNRGSRASVRCLGAARATRYPSIVAQSNAQVAQHMFPRLAAGTASGASEKANAPEPPARTASGFLESQSSTIGTPSC</sequence>
<protein>
    <submittedName>
        <fullName evidence="2">Uncharacterized protein</fullName>
    </submittedName>
</protein>
<evidence type="ECO:0000256" key="1">
    <source>
        <dbReference type="SAM" id="MobiDB-lite"/>
    </source>
</evidence>
<dbReference type="EMBL" id="KE504122">
    <property type="protein sequence ID" value="EPT06146.1"/>
    <property type="molecule type" value="Genomic_DNA"/>
</dbReference>
<proteinExistence type="predicted"/>
<dbReference type="Proteomes" id="UP000015241">
    <property type="component" value="Unassembled WGS sequence"/>
</dbReference>
<feature type="region of interest" description="Disordered" evidence="1">
    <location>
        <begin position="1"/>
        <end position="27"/>
    </location>
</feature>
<dbReference type="InParanoid" id="S8FYJ1"/>
<feature type="compositionally biased region" description="Polar residues" evidence="1">
    <location>
        <begin position="85"/>
        <end position="97"/>
    </location>
</feature>
<accession>S8FYJ1</accession>
<gene>
    <name evidence="2" type="ORF">FOMPIDRAFT_83781</name>
</gene>
<dbReference type="HOGENOM" id="CLU_2346713_0_0_1"/>
<keyword evidence="3" id="KW-1185">Reference proteome</keyword>
<name>S8FYJ1_FOMSC</name>
<organism evidence="2 3">
    <name type="scientific">Fomitopsis schrenkii</name>
    <name type="common">Brown rot fungus</name>
    <dbReference type="NCBI Taxonomy" id="2126942"/>
    <lineage>
        <taxon>Eukaryota</taxon>
        <taxon>Fungi</taxon>
        <taxon>Dikarya</taxon>
        <taxon>Basidiomycota</taxon>
        <taxon>Agaricomycotina</taxon>
        <taxon>Agaricomycetes</taxon>
        <taxon>Polyporales</taxon>
        <taxon>Fomitopsis</taxon>
    </lineage>
</organism>
<feature type="region of interest" description="Disordered" evidence="1">
    <location>
        <begin position="62"/>
        <end position="97"/>
    </location>
</feature>
<feature type="compositionally biased region" description="Low complexity" evidence="1">
    <location>
        <begin position="9"/>
        <end position="21"/>
    </location>
</feature>
<reference evidence="2 3" key="1">
    <citation type="journal article" date="2012" name="Science">
        <title>The Paleozoic origin of enzymatic lignin decomposition reconstructed from 31 fungal genomes.</title>
        <authorList>
            <person name="Floudas D."/>
            <person name="Binder M."/>
            <person name="Riley R."/>
            <person name="Barry K."/>
            <person name="Blanchette R.A."/>
            <person name="Henrissat B."/>
            <person name="Martinez A.T."/>
            <person name="Otillar R."/>
            <person name="Spatafora J.W."/>
            <person name="Yadav J.S."/>
            <person name="Aerts A."/>
            <person name="Benoit I."/>
            <person name="Boyd A."/>
            <person name="Carlson A."/>
            <person name="Copeland A."/>
            <person name="Coutinho P.M."/>
            <person name="de Vries R.P."/>
            <person name="Ferreira P."/>
            <person name="Findley K."/>
            <person name="Foster B."/>
            <person name="Gaskell J."/>
            <person name="Glotzer D."/>
            <person name="Gorecki P."/>
            <person name="Heitman J."/>
            <person name="Hesse C."/>
            <person name="Hori C."/>
            <person name="Igarashi K."/>
            <person name="Jurgens J.A."/>
            <person name="Kallen N."/>
            <person name="Kersten P."/>
            <person name="Kohler A."/>
            <person name="Kuees U."/>
            <person name="Kumar T.K.A."/>
            <person name="Kuo A."/>
            <person name="LaButti K."/>
            <person name="Larrondo L.F."/>
            <person name="Lindquist E."/>
            <person name="Ling A."/>
            <person name="Lombard V."/>
            <person name="Lucas S."/>
            <person name="Lundell T."/>
            <person name="Martin R."/>
            <person name="McLaughlin D.J."/>
            <person name="Morgenstern I."/>
            <person name="Morin E."/>
            <person name="Murat C."/>
            <person name="Nagy L.G."/>
            <person name="Nolan M."/>
            <person name="Ohm R.A."/>
            <person name="Patyshakuliyeva A."/>
            <person name="Rokas A."/>
            <person name="Ruiz-Duenas F.J."/>
            <person name="Sabat G."/>
            <person name="Salamov A."/>
            <person name="Samejima M."/>
            <person name="Schmutz J."/>
            <person name="Slot J.C."/>
            <person name="St John F."/>
            <person name="Stenlid J."/>
            <person name="Sun H."/>
            <person name="Sun S."/>
            <person name="Syed K."/>
            <person name="Tsang A."/>
            <person name="Wiebenga A."/>
            <person name="Young D."/>
            <person name="Pisabarro A."/>
            <person name="Eastwood D.C."/>
            <person name="Martin F."/>
            <person name="Cullen D."/>
            <person name="Grigoriev I.V."/>
            <person name="Hibbett D.S."/>
        </authorList>
    </citation>
    <scope>NUCLEOTIDE SEQUENCE</scope>
    <source>
        <strain evidence="3">FP-58527</strain>
    </source>
</reference>
<evidence type="ECO:0000313" key="3">
    <source>
        <dbReference type="Proteomes" id="UP000015241"/>
    </source>
</evidence>